<dbReference type="CDD" id="cd04647">
    <property type="entry name" value="LbH_MAT_like"/>
    <property type="match status" value="1"/>
</dbReference>
<evidence type="ECO:0000313" key="2">
    <source>
        <dbReference type="Proteomes" id="UP000285961"/>
    </source>
</evidence>
<dbReference type="GO" id="GO:0016746">
    <property type="term" value="F:acyltransferase activity"/>
    <property type="evidence" value="ECO:0007669"/>
    <property type="project" value="UniProtKB-KW"/>
</dbReference>
<dbReference type="AlphaFoldDB" id="A0A419EZX3"/>
<accession>A0A419EZX3</accession>
<dbReference type="PANTHER" id="PTHR23416:SF78">
    <property type="entry name" value="LIPOPOLYSACCHARIDE BIOSYNTHESIS O-ACETYL TRANSFERASE WBBJ-RELATED"/>
    <property type="match status" value="1"/>
</dbReference>
<keyword evidence="1" id="KW-0808">Transferase</keyword>
<dbReference type="InterPro" id="IPR001451">
    <property type="entry name" value="Hexapep"/>
</dbReference>
<dbReference type="EMBL" id="QZKI01000062">
    <property type="protein sequence ID" value="RJP71105.1"/>
    <property type="molecule type" value="Genomic_DNA"/>
</dbReference>
<organism evidence="1 2">
    <name type="scientific">Candidatus Abyssobacteria bacterium SURF_17</name>
    <dbReference type="NCBI Taxonomy" id="2093361"/>
    <lineage>
        <taxon>Bacteria</taxon>
        <taxon>Pseudomonadati</taxon>
        <taxon>Candidatus Hydrogenedentota</taxon>
        <taxon>Candidatus Abyssobacteria</taxon>
    </lineage>
</organism>
<name>A0A419EZX3_9BACT</name>
<evidence type="ECO:0000313" key="1">
    <source>
        <dbReference type="EMBL" id="RJP71105.1"/>
    </source>
</evidence>
<dbReference type="Pfam" id="PF00132">
    <property type="entry name" value="Hexapep"/>
    <property type="match status" value="1"/>
</dbReference>
<protein>
    <submittedName>
        <fullName evidence="1">Acyltransferase</fullName>
    </submittedName>
</protein>
<proteinExistence type="predicted"/>
<reference evidence="1 2" key="1">
    <citation type="journal article" date="2017" name="ISME J.">
        <title>Energy and carbon metabolisms in a deep terrestrial subsurface fluid microbial community.</title>
        <authorList>
            <person name="Momper L."/>
            <person name="Jungbluth S.P."/>
            <person name="Lee M.D."/>
            <person name="Amend J.P."/>
        </authorList>
    </citation>
    <scope>NUCLEOTIDE SEQUENCE [LARGE SCALE GENOMIC DNA]</scope>
    <source>
        <strain evidence="1">SURF_17</strain>
    </source>
</reference>
<dbReference type="Proteomes" id="UP000285961">
    <property type="component" value="Unassembled WGS sequence"/>
</dbReference>
<dbReference type="SUPFAM" id="SSF51161">
    <property type="entry name" value="Trimeric LpxA-like enzymes"/>
    <property type="match status" value="1"/>
</dbReference>
<sequence length="185" mass="19946">MGLLSWLFEFTRENKDKQQKILSIRRRFPTAKLAPSVEVRNPDRLELGENVIIDMNVLLHCGGSAWSDGRGSIRIGNNCYIGPNTVLFGAGDIEIGNDVLVSPNVTITSHQHTFADNAKPIRLQPIEFKKVVIEDNVWIGSNAVILPGVTVGRDSVLGAGAVANKDVPAGSLVGGIPAVLIKSLR</sequence>
<comment type="caution">
    <text evidence="1">The sequence shown here is derived from an EMBL/GenBank/DDBJ whole genome shotgun (WGS) entry which is preliminary data.</text>
</comment>
<keyword evidence="1" id="KW-0012">Acyltransferase</keyword>
<dbReference type="Pfam" id="PF14602">
    <property type="entry name" value="Hexapep_2"/>
    <property type="match status" value="1"/>
</dbReference>
<dbReference type="Gene3D" id="2.160.10.10">
    <property type="entry name" value="Hexapeptide repeat proteins"/>
    <property type="match status" value="1"/>
</dbReference>
<dbReference type="InterPro" id="IPR051159">
    <property type="entry name" value="Hexapeptide_acetyltransf"/>
</dbReference>
<dbReference type="PANTHER" id="PTHR23416">
    <property type="entry name" value="SIALIC ACID SYNTHASE-RELATED"/>
    <property type="match status" value="1"/>
</dbReference>
<gene>
    <name evidence="1" type="ORF">C4532_08140</name>
</gene>
<dbReference type="InterPro" id="IPR011004">
    <property type="entry name" value="Trimer_LpxA-like_sf"/>
</dbReference>